<dbReference type="EMBL" id="FMZZ01000002">
    <property type="protein sequence ID" value="SDC43135.1"/>
    <property type="molecule type" value="Genomic_DNA"/>
</dbReference>
<dbReference type="AlphaFoldDB" id="A0A1G6LK70"/>
<keyword evidence="3" id="KW-0216">Detoxification</keyword>
<dbReference type="RefSeq" id="WP_091448898.1">
    <property type="nucleotide sequence ID" value="NZ_FMZZ01000002.1"/>
</dbReference>
<sequence>MRALFGIEHPIAQGPFGGGLSSVALAAAVSEAGGLGSFGAHLLGPERITALVADLRAATAKPFAVNLWVPHPGEDTVPDAAEFARHVDRVRPYLTEVGAPDPDGAGPFLPDFDAQLAALLAAAPPVISFVMGVPPEAAITEARDRGIVTVGTATTVDEAVALAAAGVHAVVASGSDAGGHRGAFLRPVGESLVGTFSLVPQVADAVPIPVIAAGGIADARGVAAALALGADGVQIGTGFLATKESGASAAHKAALHSAAARSTTLTRLFTGRHARTIVNRMTRELADQEDSVPGYPVQSTVMAPIRQAGEPGLMSLWAGQGAPLTRPRSAKDYVESLLAGL</sequence>
<dbReference type="STRING" id="1271860.SAMN05216174_10295"/>
<dbReference type="InterPro" id="IPR004136">
    <property type="entry name" value="NMO"/>
</dbReference>
<name>A0A1G6LK70_9PSEU</name>
<evidence type="ECO:0000256" key="8">
    <source>
        <dbReference type="ARBA" id="ARBA00031155"/>
    </source>
</evidence>
<protein>
    <recommendedName>
        <fullName evidence="8">Propionate 3-nitronate monooxygenase</fullName>
    </recommendedName>
</protein>
<evidence type="ECO:0000256" key="2">
    <source>
        <dbReference type="ARBA" id="ARBA00009881"/>
    </source>
</evidence>
<comment type="cofactor">
    <cofactor evidence="1">
        <name>FMN</name>
        <dbReference type="ChEBI" id="CHEBI:58210"/>
    </cofactor>
</comment>
<evidence type="ECO:0000256" key="3">
    <source>
        <dbReference type="ARBA" id="ARBA00022575"/>
    </source>
</evidence>
<keyword evidence="7 10" id="KW-0503">Monooxygenase</keyword>
<evidence type="ECO:0000256" key="6">
    <source>
        <dbReference type="ARBA" id="ARBA00023002"/>
    </source>
</evidence>
<evidence type="ECO:0000256" key="4">
    <source>
        <dbReference type="ARBA" id="ARBA00022630"/>
    </source>
</evidence>
<dbReference type="GO" id="GO:0018580">
    <property type="term" value="F:nitronate monooxygenase activity"/>
    <property type="evidence" value="ECO:0007669"/>
    <property type="project" value="InterPro"/>
</dbReference>
<organism evidence="10 11">
    <name type="scientific">Actinokineospora iranica</name>
    <dbReference type="NCBI Taxonomy" id="1271860"/>
    <lineage>
        <taxon>Bacteria</taxon>
        <taxon>Bacillati</taxon>
        <taxon>Actinomycetota</taxon>
        <taxon>Actinomycetes</taxon>
        <taxon>Pseudonocardiales</taxon>
        <taxon>Pseudonocardiaceae</taxon>
        <taxon>Actinokineospora</taxon>
    </lineage>
</organism>
<dbReference type="SUPFAM" id="SSF51412">
    <property type="entry name" value="Inosine monophosphate dehydrogenase (IMPDH)"/>
    <property type="match status" value="1"/>
</dbReference>
<keyword evidence="5" id="KW-0288">FMN</keyword>
<comment type="similarity">
    <text evidence="2">Belongs to the nitronate monooxygenase family. NMO class I subfamily.</text>
</comment>
<dbReference type="CDD" id="cd04730">
    <property type="entry name" value="NPD_like"/>
    <property type="match status" value="1"/>
</dbReference>
<keyword evidence="11" id="KW-1185">Reference proteome</keyword>
<dbReference type="PANTHER" id="PTHR42747">
    <property type="entry name" value="NITRONATE MONOOXYGENASE-RELATED"/>
    <property type="match status" value="1"/>
</dbReference>
<reference evidence="11" key="1">
    <citation type="submission" date="2016-10" db="EMBL/GenBank/DDBJ databases">
        <authorList>
            <person name="Varghese N."/>
            <person name="Submissions S."/>
        </authorList>
    </citation>
    <scope>NUCLEOTIDE SEQUENCE [LARGE SCALE GENOMIC DNA]</scope>
    <source>
        <strain evidence="11">IBRC-M 10403</strain>
    </source>
</reference>
<evidence type="ECO:0000256" key="1">
    <source>
        <dbReference type="ARBA" id="ARBA00001917"/>
    </source>
</evidence>
<dbReference type="InterPro" id="IPR013785">
    <property type="entry name" value="Aldolase_TIM"/>
</dbReference>
<comment type="catalytic activity">
    <reaction evidence="9">
        <text>3 propionate 3-nitronate + 3 O2 + H2O = 3 3-oxopropanoate + 2 nitrate + nitrite + H2O2 + 3 H(+)</text>
        <dbReference type="Rhea" id="RHEA:57332"/>
        <dbReference type="ChEBI" id="CHEBI:15377"/>
        <dbReference type="ChEBI" id="CHEBI:15378"/>
        <dbReference type="ChEBI" id="CHEBI:15379"/>
        <dbReference type="ChEBI" id="CHEBI:16240"/>
        <dbReference type="ChEBI" id="CHEBI:16301"/>
        <dbReference type="ChEBI" id="CHEBI:17632"/>
        <dbReference type="ChEBI" id="CHEBI:33190"/>
        <dbReference type="ChEBI" id="CHEBI:136067"/>
    </reaction>
</comment>
<keyword evidence="6" id="KW-0560">Oxidoreductase</keyword>
<keyword evidence="4" id="KW-0285">Flavoprotein</keyword>
<accession>A0A1G6LK70</accession>
<evidence type="ECO:0000313" key="10">
    <source>
        <dbReference type="EMBL" id="SDC43135.1"/>
    </source>
</evidence>
<evidence type="ECO:0000256" key="7">
    <source>
        <dbReference type="ARBA" id="ARBA00023033"/>
    </source>
</evidence>
<dbReference type="OrthoDB" id="9778912at2"/>
<dbReference type="Gene3D" id="3.20.20.70">
    <property type="entry name" value="Aldolase class I"/>
    <property type="match status" value="1"/>
</dbReference>
<evidence type="ECO:0000256" key="5">
    <source>
        <dbReference type="ARBA" id="ARBA00022643"/>
    </source>
</evidence>
<dbReference type="Proteomes" id="UP000199501">
    <property type="component" value="Unassembled WGS sequence"/>
</dbReference>
<evidence type="ECO:0000256" key="9">
    <source>
        <dbReference type="ARBA" id="ARBA00049401"/>
    </source>
</evidence>
<dbReference type="PANTHER" id="PTHR42747:SF3">
    <property type="entry name" value="NITRONATE MONOOXYGENASE-RELATED"/>
    <property type="match status" value="1"/>
</dbReference>
<gene>
    <name evidence="10" type="ORF">SAMN05216174_10295</name>
</gene>
<dbReference type="Pfam" id="PF03060">
    <property type="entry name" value="NMO"/>
    <property type="match status" value="1"/>
</dbReference>
<dbReference type="GO" id="GO:0009636">
    <property type="term" value="P:response to toxic substance"/>
    <property type="evidence" value="ECO:0007669"/>
    <property type="project" value="UniProtKB-KW"/>
</dbReference>
<evidence type="ECO:0000313" key="11">
    <source>
        <dbReference type="Proteomes" id="UP000199501"/>
    </source>
</evidence>
<proteinExistence type="inferred from homology"/>